<dbReference type="GO" id="GO:0004222">
    <property type="term" value="F:metalloendopeptidase activity"/>
    <property type="evidence" value="ECO:0007669"/>
    <property type="project" value="InterPro"/>
</dbReference>
<reference evidence="8 9" key="1">
    <citation type="submission" date="2017-08" db="EMBL/GenBank/DDBJ databases">
        <title>Infants hospitalized years apart are colonized by the same room-sourced microbial strains.</title>
        <authorList>
            <person name="Brooks B."/>
            <person name="Olm M.R."/>
            <person name="Firek B.A."/>
            <person name="Baker R."/>
            <person name="Thomas B.C."/>
            <person name="Morowitz M.J."/>
            <person name="Banfield J.F."/>
        </authorList>
    </citation>
    <scope>NUCLEOTIDE SEQUENCE [LARGE SCALE GENOMIC DNA]</scope>
    <source>
        <strain evidence="8">S2_018_000_R2_104</strain>
    </source>
</reference>
<accession>A0A2W4ZIA1</accession>
<dbReference type="CDD" id="cd07333">
    <property type="entry name" value="M48C_bepA_like"/>
    <property type="match status" value="1"/>
</dbReference>
<dbReference type="PANTHER" id="PTHR22726:SF1">
    <property type="entry name" value="METALLOENDOPEPTIDASE OMA1, MITOCHONDRIAL"/>
    <property type="match status" value="1"/>
</dbReference>
<dbReference type="Pfam" id="PF01435">
    <property type="entry name" value="Peptidase_M48"/>
    <property type="match status" value="1"/>
</dbReference>
<dbReference type="AlphaFoldDB" id="A0A2W4ZIA1"/>
<dbReference type="GO" id="GO:0051603">
    <property type="term" value="P:proteolysis involved in protein catabolic process"/>
    <property type="evidence" value="ECO:0007669"/>
    <property type="project" value="TreeGrafter"/>
</dbReference>
<protein>
    <submittedName>
        <fullName evidence="8">Peptidase M48 family protein</fullName>
    </submittedName>
</protein>
<evidence type="ECO:0000256" key="1">
    <source>
        <dbReference type="ARBA" id="ARBA00001947"/>
    </source>
</evidence>
<evidence type="ECO:0000313" key="8">
    <source>
        <dbReference type="EMBL" id="PZO82103.1"/>
    </source>
</evidence>
<keyword evidence="2" id="KW-0645">Protease</keyword>
<feature type="domain" description="Peptidase M48" evidence="7">
    <location>
        <begin position="32"/>
        <end position="212"/>
    </location>
</feature>
<keyword evidence="6" id="KW-0482">Metalloprotease</keyword>
<evidence type="ECO:0000256" key="2">
    <source>
        <dbReference type="ARBA" id="ARBA00022670"/>
    </source>
</evidence>
<dbReference type="InterPro" id="IPR001915">
    <property type="entry name" value="Peptidase_M48"/>
</dbReference>
<dbReference type="GO" id="GO:0046872">
    <property type="term" value="F:metal ion binding"/>
    <property type="evidence" value="ECO:0007669"/>
    <property type="project" value="UniProtKB-KW"/>
</dbReference>
<evidence type="ECO:0000313" key="9">
    <source>
        <dbReference type="Proteomes" id="UP000249557"/>
    </source>
</evidence>
<evidence type="ECO:0000256" key="6">
    <source>
        <dbReference type="ARBA" id="ARBA00023049"/>
    </source>
</evidence>
<keyword evidence="3" id="KW-0479">Metal-binding</keyword>
<sequence length="447" mass="47564">MPASQEASIGASEHEKIVAAYGGAIRGPIADYVSRIGQNLAKNTERADVTYTFTVLDSPVVNAFALPGGYVYVSRGLIALANNEAELAGVIAHEIGHVTGRHSAARTSQGAVIGLGAAILSAATGSQALGQVANVGSDLYIKSYSRGQEMEADDLGIRYLSRAGYDPRAMATFLASLDAQTKLDQRIAGKQGGDLPGYLSTHPVTSDRVNQANVIAANYQGGQNLLNRDAFMQAVNGIVYGDSAQQGFVRGNTFFHPAMGFAFDIPQGFEVQNNPSELLAVHSNGSALIFDSGRDNSNRDPLSYLTQVWMKDAPASNPESVTINGMRAATAAFAGTANGKSVSIRVVAIEWNPGQFFRFQMAIPQNAGTDVVEGMKRTTYSFRKMSESEKNSVKPLHVRIVKAGAGDTVASLGAKMQFPSYREERFRVLNAISGPLVAGQTYKVVTQ</sequence>
<dbReference type="PANTHER" id="PTHR22726">
    <property type="entry name" value="METALLOENDOPEPTIDASE OMA1"/>
    <property type="match status" value="1"/>
</dbReference>
<dbReference type="Proteomes" id="UP000249557">
    <property type="component" value="Unassembled WGS sequence"/>
</dbReference>
<evidence type="ECO:0000256" key="4">
    <source>
        <dbReference type="ARBA" id="ARBA00022801"/>
    </source>
</evidence>
<dbReference type="GO" id="GO:0016020">
    <property type="term" value="C:membrane"/>
    <property type="evidence" value="ECO:0007669"/>
    <property type="project" value="TreeGrafter"/>
</dbReference>
<organism evidence="8 9">
    <name type="scientific">Micavibrio aeruginosavorus</name>
    <dbReference type="NCBI Taxonomy" id="349221"/>
    <lineage>
        <taxon>Bacteria</taxon>
        <taxon>Pseudomonadati</taxon>
        <taxon>Bdellovibrionota</taxon>
        <taxon>Bdellovibrionia</taxon>
        <taxon>Bdellovibrionales</taxon>
        <taxon>Pseudobdellovibrionaceae</taxon>
        <taxon>Micavibrio</taxon>
    </lineage>
</organism>
<dbReference type="InterPro" id="IPR051156">
    <property type="entry name" value="Mito/Outer_Membr_Metalloprot"/>
</dbReference>
<dbReference type="Gene3D" id="3.30.2010.10">
    <property type="entry name" value="Metalloproteases ('zincins'), catalytic domain"/>
    <property type="match status" value="1"/>
</dbReference>
<keyword evidence="5" id="KW-0862">Zinc</keyword>
<comment type="cofactor">
    <cofactor evidence="1">
        <name>Zn(2+)</name>
        <dbReference type="ChEBI" id="CHEBI:29105"/>
    </cofactor>
</comment>
<name>A0A2W4ZIA1_9BACT</name>
<evidence type="ECO:0000256" key="3">
    <source>
        <dbReference type="ARBA" id="ARBA00022723"/>
    </source>
</evidence>
<comment type="caution">
    <text evidence="8">The sequence shown here is derived from an EMBL/GenBank/DDBJ whole genome shotgun (WGS) entry which is preliminary data.</text>
</comment>
<evidence type="ECO:0000256" key="5">
    <source>
        <dbReference type="ARBA" id="ARBA00022833"/>
    </source>
</evidence>
<evidence type="ECO:0000259" key="7">
    <source>
        <dbReference type="Pfam" id="PF01435"/>
    </source>
</evidence>
<proteinExistence type="predicted"/>
<keyword evidence="4" id="KW-0378">Hydrolase</keyword>
<dbReference type="EMBL" id="QFNK01000273">
    <property type="protein sequence ID" value="PZO82103.1"/>
    <property type="molecule type" value="Genomic_DNA"/>
</dbReference>
<gene>
    <name evidence="8" type="ORF">DI626_10305</name>
</gene>